<proteinExistence type="predicted"/>
<sequence>MGGDDVIPMGNTWLGMFSQERLRGKLPSVELVLRTCKLGIPRKEYIITNYDQNRNKTSKSKTKDEKGNEKVVETVPAEVHTQEVQRLEALCEGRTKQLNMVKLQLQSTTLAFDGMASTVNYLAHD</sequence>
<dbReference type="Proteomes" id="UP001164746">
    <property type="component" value="Chromosome 3"/>
</dbReference>
<keyword evidence="3" id="KW-1185">Reference proteome</keyword>
<protein>
    <submittedName>
        <fullName evidence="2">Uncharacterized protein</fullName>
    </submittedName>
</protein>
<accession>A0ABY7DNV3</accession>
<evidence type="ECO:0000313" key="2">
    <source>
        <dbReference type="EMBL" id="WAQ99374.1"/>
    </source>
</evidence>
<reference evidence="2" key="1">
    <citation type="submission" date="2022-11" db="EMBL/GenBank/DDBJ databases">
        <title>Centuries of genome instability and evolution in soft-shell clam transmissible cancer (bioRxiv).</title>
        <authorList>
            <person name="Hart S.F.M."/>
            <person name="Yonemitsu M.A."/>
            <person name="Giersch R.M."/>
            <person name="Beal B.F."/>
            <person name="Arriagada G."/>
            <person name="Davis B.W."/>
            <person name="Ostrander E.A."/>
            <person name="Goff S.P."/>
            <person name="Metzger M.J."/>
        </authorList>
    </citation>
    <scope>NUCLEOTIDE SEQUENCE</scope>
    <source>
        <strain evidence="2">MELC-2E11</strain>
        <tissue evidence="2">Siphon/mantle</tissue>
    </source>
</reference>
<dbReference type="EMBL" id="CP111014">
    <property type="protein sequence ID" value="WAQ99374.1"/>
    <property type="molecule type" value="Genomic_DNA"/>
</dbReference>
<evidence type="ECO:0000313" key="3">
    <source>
        <dbReference type="Proteomes" id="UP001164746"/>
    </source>
</evidence>
<name>A0ABY7DNV3_MYAAR</name>
<feature type="compositionally biased region" description="Basic and acidic residues" evidence="1">
    <location>
        <begin position="61"/>
        <end position="72"/>
    </location>
</feature>
<evidence type="ECO:0000256" key="1">
    <source>
        <dbReference type="SAM" id="MobiDB-lite"/>
    </source>
</evidence>
<organism evidence="2 3">
    <name type="scientific">Mya arenaria</name>
    <name type="common">Soft-shell clam</name>
    <dbReference type="NCBI Taxonomy" id="6604"/>
    <lineage>
        <taxon>Eukaryota</taxon>
        <taxon>Metazoa</taxon>
        <taxon>Spiralia</taxon>
        <taxon>Lophotrochozoa</taxon>
        <taxon>Mollusca</taxon>
        <taxon>Bivalvia</taxon>
        <taxon>Autobranchia</taxon>
        <taxon>Heteroconchia</taxon>
        <taxon>Euheterodonta</taxon>
        <taxon>Imparidentia</taxon>
        <taxon>Neoheterodontei</taxon>
        <taxon>Myida</taxon>
        <taxon>Myoidea</taxon>
        <taxon>Myidae</taxon>
        <taxon>Mya</taxon>
    </lineage>
</organism>
<gene>
    <name evidence="2" type="ORF">MAR_023747</name>
</gene>
<feature type="region of interest" description="Disordered" evidence="1">
    <location>
        <begin position="51"/>
        <end position="76"/>
    </location>
</feature>
<feature type="non-terminal residue" evidence="2">
    <location>
        <position position="1"/>
    </location>
</feature>